<dbReference type="EMBL" id="GGEC01005570">
    <property type="protein sequence ID" value="MBW86053.1"/>
    <property type="molecule type" value="Transcribed_RNA"/>
</dbReference>
<accession>A0A2P2IXW1</accession>
<proteinExistence type="predicted"/>
<organism evidence="1">
    <name type="scientific">Rhizophora mucronata</name>
    <name type="common">Asiatic mangrove</name>
    <dbReference type="NCBI Taxonomy" id="61149"/>
    <lineage>
        <taxon>Eukaryota</taxon>
        <taxon>Viridiplantae</taxon>
        <taxon>Streptophyta</taxon>
        <taxon>Embryophyta</taxon>
        <taxon>Tracheophyta</taxon>
        <taxon>Spermatophyta</taxon>
        <taxon>Magnoliopsida</taxon>
        <taxon>eudicotyledons</taxon>
        <taxon>Gunneridae</taxon>
        <taxon>Pentapetalae</taxon>
        <taxon>rosids</taxon>
        <taxon>fabids</taxon>
        <taxon>Malpighiales</taxon>
        <taxon>Rhizophoraceae</taxon>
        <taxon>Rhizophora</taxon>
    </lineage>
</organism>
<dbReference type="AlphaFoldDB" id="A0A2P2IXW1"/>
<reference evidence="1" key="1">
    <citation type="submission" date="2018-02" db="EMBL/GenBank/DDBJ databases">
        <title>Rhizophora mucronata_Transcriptome.</title>
        <authorList>
            <person name="Meera S.P."/>
            <person name="Sreeshan A."/>
            <person name="Augustine A."/>
        </authorList>
    </citation>
    <scope>NUCLEOTIDE SEQUENCE</scope>
    <source>
        <tissue evidence="1">Leaf</tissue>
    </source>
</reference>
<protein>
    <submittedName>
        <fullName evidence="1">Uncharacterized protein MANES_11G048500</fullName>
    </submittedName>
</protein>
<evidence type="ECO:0000313" key="1">
    <source>
        <dbReference type="EMBL" id="MBW86053.1"/>
    </source>
</evidence>
<name>A0A2P2IXW1_RHIMU</name>
<sequence length="48" mass="5688">MIEHDKHHQEQYKVNDMWLLKLLQCQLKLVAMSFQNCGVEEGVQQMKG</sequence>